<evidence type="ECO:0000256" key="6">
    <source>
        <dbReference type="SAM" id="MobiDB-lite"/>
    </source>
</evidence>
<accession>A0A5S4ZXP0</accession>
<keyword evidence="3" id="KW-0210">Decarboxylase</keyword>
<dbReference type="SUPFAM" id="SSF53383">
    <property type="entry name" value="PLP-dependent transferases"/>
    <property type="match status" value="1"/>
</dbReference>
<feature type="compositionally biased region" description="Pro residues" evidence="6">
    <location>
        <begin position="398"/>
        <end position="410"/>
    </location>
</feature>
<feature type="region of interest" description="Disordered" evidence="6">
    <location>
        <begin position="386"/>
        <end position="411"/>
    </location>
</feature>
<dbReference type="Proteomes" id="UP000323166">
    <property type="component" value="Unassembled WGS sequence"/>
</dbReference>
<dbReference type="InterPro" id="IPR008286">
    <property type="entry name" value="Prn/Lys/Arg_de-COase_C"/>
</dbReference>
<evidence type="ECO:0000256" key="2">
    <source>
        <dbReference type="ARBA" id="ARBA00010671"/>
    </source>
</evidence>
<keyword evidence="9" id="KW-1185">Reference proteome</keyword>
<comment type="cofactor">
    <cofactor evidence="1">
        <name>pyridoxal 5'-phosphate</name>
        <dbReference type="ChEBI" id="CHEBI:597326"/>
    </cofactor>
</comment>
<dbReference type="Pfam" id="PF03711">
    <property type="entry name" value="OKR_DC_1_C"/>
    <property type="match status" value="1"/>
</dbReference>
<evidence type="ECO:0000256" key="5">
    <source>
        <dbReference type="ARBA" id="ARBA00023239"/>
    </source>
</evidence>
<dbReference type="PROSITE" id="PS00703">
    <property type="entry name" value="OKR_DC_1"/>
    <property type="match status" value="1"/>
</dbReference>
<dbReference type="InterPro" id="IPR052357">
    <property type="entry name" value="Orn_Lys_Arg_decarboxylase-I"/>
</dbReference>
<dbReference type="RefSeq" id="WP_166510864.1">
    <property type="nucleotide sequence ID" value="NZ_VNHM01000003.1"/>
</dbReference>
<dbReference type="InterPro" id="IPR015421">
    <property type="entry name" value="PyrdxlP-dep_Trfase_major"/>
</dbReference>
<sequence>MPNNYEHVPLLAALQKYSAQKPVRLHVPGHGGGPGLPAAMRRANLPAWDVTELAELDDLHNPAGVIAAAQRSAAELYGARCTFFLVNGTTVGIQALIAATCSEERVLVLPRNVHRSVLGGLVVSGARPVFIEPCIVPGFGFAAGFTPDKLEVALGQNPGAGAVLAVHPCYYGVVGNLAGLDKVCRRYGVPLLVDEAHGTHLRMHPGLPADALSLGADAVVQSVHKTGGALTQASWLHLGTELIERGRVARALRLLQTSSPSYILMASLDAARRQLALKGRALLDELLALAAETAGKINQIPGLAVLGQEHLNGPGAVGYDPTRLVVSVRGLGVSGYVVARRLADKHGIYVEMADSLNVVAVLSLGTDRAGVQALCGALAETSRWAAAESGSANRHSQGPPPVGPPMPPQVMTPRRAWLAGQKKVALEDARGLVAAEIIAVYPPGIAVIYPGEEITSEVIEYLIQVRAAGIHIQGAADPGLSTVRVVNL</sequence>
<reference evidence="8 9" key="1">
    <citation type="submission" date="2019-07" db="EMBL/GenBank/DDBJ databases">
        <title>Genomic Encyclopedia of Type Strains, Phase I: the one thousand microbial genomes (KMG-I) project.</title>
        <authorList>
            <person name="Kyrpides N."/>
        </authorList>
    </citation>
    <scope>NUCLEOTIDE SEQUENCE [LARGE SCALE GENOMIC DNA]</scope>
    <source>
        <strain evidence="8 9">DSM 6562</strain>
    </source>
</reference>
<evidence type="ECO:0000256" key="4">
    <source>
        <dbReference type="ARBA" id="ARBA00022898"/>
    </source>
</evidence>
<comment type="caution">
    <text evidence="8">The sequence shown here is derived from an EMBL/GenBank/DDBJ whole genome shotgun (WGS) entry which is preliminary data.</text>
</comment>
<protein>
    <submittedName>
        <fullName evidence="8">Arginine decarboxylase</fullName>
    </submittedName>
</protein>
<proteinExistence type="inferred from homology"/>
<dbReference type="GO" id="GO:0016831">
    <property type="term" value="F:carboxy-lyase activity"/>
    <property type="evidence" value="ECO:0007669"/>
    <property type="project" value="UniProtKB-KW"/>
</dbReference>
<dbReference type="SUPFAM" id="SSF55904">
    <property type="entry name" value="Ornithine decarboxylase C-terminal domain"/>
    <property type="match status" value="1"/>
</dbReference>
<comment type="similarity">
    <text evidence="2">Belongs to the Orn/Lys/Arg decarboxylase class-I family.</text>
</comment>
<dbReference type="Gene3D" id="3.90.100.10">
    <property type="entry name" value="Orn/Lys/Arg decarboxylase, C-terminal domain"/>
    <property type="match status" value="1"/>
</dbReference>
<dbReference type="Pfam" id="PF01276">
    <property type="entry name" value="OKR_DC_1"/>
    <property type="match status" value="1"/>
</dbReference>
<feature type="domain" description="Orn/Lys/Arg decarboxylases family 1 pyridoxal-P attachment site" evidence="7">
    <location>
        <begin position="220"/>
        <end position="234"/>
    </location>
</feature>
<evidence type="ECO:0000313" key="8">
    <source>
        <dbReference type="EMBL" id="TYO97010.1"/>
    </source>
</evidence>
<dbReference type="InterPro" id="IPR000310">
    <property type="entry name" value="Orn/Lys/Arg_deCO2ase_major_dom"/>
</dbReference>
<organism evidence="8 9">
    <name type="scientific">Desulfallas thermosapovorans DSM 6562</name>
    <dbReference type="NCBI Taxonomy" id="1121431"/>
    <lineage>
        <taxon>Bacteria</taxon>
        <taxon>Bacillati</taxon>
        <taxon>Bacillota</taxon>
        <taxon>Clostridia</taxon>
        <taxon>Eubacteriales</taxon>
        <taxon>Desulfallaceae</taxon>
        <taxon>Desulfallas</taxon>
    </lineage>
</organism>
<dbReference type="Gene3D" id="3.40.640.10">
    <property type="entry name" value="Type I PLP-dependent aspartate aminotransferase-like (Major domain)"/>
    <property type="match status" value="1"/>
</dbReference>
<dbReference type="PANTHER" id="PTHR43277">
    <property type="entry name" value="ARGININE DECARBOXYLASE"/>
    <property type="match status" value="1"/>
</dbReference>
<evidence type="ECO:0000256" key="3">
    <source>
        <dbReference type="ARBA" id="ARBA00022793"/>
    </source>
</evidence>
<evidence type="ECO:0000256" key="1">
    <source>
        <dbReference type="ARBA" id="ARBA00001933"/>
    </source>
</evidence>
<dbReference type="EMBL" id="VNHM01000003">
    <property type="protein sequence ID" value="TYO97010.1"/>
    <property type="molecule type" value="Genomic_DNA"/>
</dbReference>
<name>A0A5S4ZXP0_9FIRM</name>
<keyword evidence="5" id="KW-0456">Lyase</keyword>
<keyword evidence="4" id="KW-0663">Pyridoxal phosphate</keyword>
<dbReference type="AlphaFoldDB" id="A0A5S4ZXP0"/>
<evidence type="ECO:0000313" key="9">
    <source>
        <dbReference type="Proteomes" id="UP000323166"/>
    </source>
</evidence>
<dbReference type="InterPro" id="IPR036633">
    <property type="entry name" value="Prn/Lys/Arg_de-COase_C_sf"/>
</dbReference>
<evidence type="ECO:0000259" key="7">
    <source>
        <dbReference type="PROSITE" id="PS00703"/>
    </source>
</evidence>
<gene>
    <name evidence="8" type="ORF">LX24_00820</name>
</gene>
<dbReference type="InterPro" id="IPR015424">
    <property type="entry name" value="PyrdxlP-dep_Trfase"/>
</dbReference>
<dbReference type="PANTHER" id="PTHR43277:SF4">
    <property type="entry name" value="ARGININE DECARBOXYLASE"/>
    <property type="match status" value="1"/>
</dbReference>